<protein>
    <submittedName>
        <fullName evidence="9">PTS lactose transporter subunit IIB</fullName>
    </submittedName>
</protein>
<evidence type="ECO:0000256" key="2">
    <source>
        <dbReference type="ARBA" id="ARBA00022553"/>
    </source>
</evidence>
<dbReference type="PROSITE" id="PS51100">
    <property type="entry name" value="PTS_EIIB_TYPE_3"/>
    <property type="match status" value="1"/>
</dbReference>
<evidence type="ECO:0000313" key="10">
    <source>
        <dbReference type="Proteomes" id="UP000501676"/>
    </source>
</evidence>
<name>A0A6G7BA50_9LACO</name>
<evidence type="ECO:0000256" key="6">
    <source>
        <dbReference type="ARBA" id="ARBA00022777"/>
    </source>
</evidence>
<keyword evidence="3" id="KW-0762">Sugar transport</keyword>
<feature type="modified residue" description="Phosphocysteine; by EIIA" evidence="7">
    <location>
        <position position="9"/>
    </location>
</feature>
<dbReference type="InterPro" id="IPR051819">
    <property type="entry name" value="PTS_sugar-specific_EIIB"/>
</dbReference>
<evidence type="ECO:0000313" key="9">
    <source>
        <dbReference type="EMBL" id="QIH24288.1"/>
    </source>
</evidence>
<keyword evidence="6" id="KW-0418">Kinase</keyword>
<dbReference type="AlphaFoldDB" id="A0A6G7BA50"/>
<dbReference type="GeneID" id="93221986"/>
<dbReference type="Proteomes" id="UP000501676">
    <property type="component" value="Chromosome"/>
</dbReference>
<organism evidence="9 10">
    <name type="scientific">Lactobacillus iners</name>
    <dbReference type="NCBI Taxonomy" id="147802"/>
    <lineage>
        <taxon>Bacteria</taxon>
        <taxon>Bacillati</taxon>
        <taxon>Bacillota</taxon>
        <taxon>Bacilli</taxon>
        <taxon>Lactobacillales</taxon>
        <taxon>Lactobacillaceae</taxon>
        <taxon>Lactobacillus</taxon>
    </lineage>
</organism>
<dbReference type="InterPro" id="IPR013012">
    <property type="entry name" value="PTS_EIIB_3"/>
</dbReference>
<sequence>MNKKVTIACTTGLSASILVTKIKQLITDDAITIESTTASQIADIIKQQKTDLLLLAPQLAYLRDQVNELILQKSNNKILVRYISIDLYSQLNANQTLEQIKKIL</sequence>
<keyword evidence="2" id="KW-0597">Phosphoprotein</keyword>
<keyword evidence="1" id="KW-0813">Transport</keyword>
<feature type="domain" description="PTS EIIB type-3" evidence="8">
    <location>
        <begin position="2"/>
        <end position="104"/>
    </location>
</feature>
<dbReference type="PANTHER" id="PTHR34581:SF2">
    <property type="entry name" value="PTS SYSTEM N,N'-DIACETYLCHITOBIOSE-SPECIFIC EIIB COMPONENT"/>
    <property type="match status" value="1"/>
</dbReference>
<proteinExistence type="predicted"/>
<keyword evidence="4" id="KW-0808">Transferase</keyword>
<evidence type="ECO:0000256" key="5">
    <source>
        <dbReference type="ARBA" id="ARBA00022683"/>
    </source>
</evidence>
<dbReference type="GO" id="GO:0008982">
    <property type="term" value="F:protein-N(PI)-phosphohistidine-sugar phosphotransferase activity"/>
    <property type="evidence" value="ECO:0007669"/>
    <property type="project" value="InterPro"/>
</dbReference>
<dbReference type="GO" id="GO:0009401">
    <property type="term" value="P:phosphoenolpyruvate-dependent sugar phosphotransferase system"/>
    <property type="evidence" value="ECO:0007669"/>
    <property type="project" value="UniProtKB-KW"/>
</dbReference>
<dbReference type="RefSeq" id="WP_006729394.1">
    <property type="nucleotide sequence ID" value="NZ_CP045664.1"/>
</dbReference>
<dbReference type="EMBL" id="CP049228">
    <property type="protein sequence ID" value="QIH24288.1"/>
    <property type="molecule type" value="Genomic_DNA"/>
</dbReference>
<evidence type="ECO:0000256" key="3">
    <source>
        <dbReference type="ARBA" id="ARBA00022597"/>
    </source>
</evidence>
<gene>
    <name evidence="9" type="ORF">G6Z83_06350</name>
</gene>
<dbReference type="SUPFAM" id="SSF52794">
    <property type="entry name" value="PTS system IIB component-like"/>
    <property type="match status" value="1"/>
</dbReference>
<keyword evidence="5" id="KW-0598">Phosphotransferase system</keyword>
<dbReference type="GO" id="GO:0016301">
    <property type="term" value="F:kinase activity"/>
    <property type="evidence" value="ECO:0007669"/>
    <property type="project" value="UniProtKB-KW"/>
</dbReference>
<dbReference type="Pfam" id="PF02302">
    <property type="entry name" value="PTS_IIB"/>
    <property type="match status" value="1"/>
</dbReference>
<evidence type="ECO:0000256" key="1">
    <source>
        <dbReference type="ARBA" id="ARBA00022448"/>
    </source>
</evidence>
<dbReference type="InterPro" id="IPR003501">
    <property type="entry name" value="PTS_EIIB_2/3"/>
</dbReference>
<reference evidence="9 10" key="1">
    <citation type="submission" date="2020-02" db="EMBL/GenBank/DDBJ databases">
        <title>Complete genome sequences of six Lactobacillus iners strains isolated from the human vagina.</title>
        <authorList>
            <person name="France M.T."/>
            <person name="Rutt L."/>
            <person name="Narina S."/>
            <person name="Arbaugh S."/>
            <person name="Humphrys M.S."/>
            <person name="Ma B."/>
            <person name="Hayward M.R."/>
            <person name="Relman D."/>
            <person name="Kwon D.S."/>
            <person name="Ravel J."/>
        </authorList>
    </citation>
    <scope>NUCLEOTIDE SEQUENCE [LARGE SCALE GENOMIC DNA]</scope>
    <source>
        <strain evidence="9 10">C0210C1</strain>
    </source>
</reference>
<dbReference type="InterPro" id="IPR036095">
    <property type="entry name" value="PTS_EIIB-like_sf"/>
</dbReference>
<evidence type="ECO:0000259" key="8">
    <source>
        <dbReference type="PROSITE" id="PS51100"/>
    </source>
</evidence>
<dbReference type="Gene3D" id="3.40.50.2300">
    <property type="match status" value="1"/>
</dbReference>
<accession>A0A6G7BA50</accession>
<evidence type="ECO:0000256" key="4">
    <source>
        <dbReference type="ARBA" id="ARBA00022679"/>
    </source>
</evidence>
<evidence type="ECO:0000256" key="7">
    <source>
        <dbReference type="PROSITE-ProRule" id="PRU00423"/>
    </source>
</evidence>
<dbReference type="PANTHER" id="PTHR34581">
    <property type="entry name" value="PTS SYSTEM N,N'-DIACETYLCHITOBIOSE-SPECIFIC EIIB COMPONENT"/>
    <property type="match status" value="1"/>
</dbReference>